<reference evidence="2" key="3">
    <citation type="journal article" date="2019" name="BMC Res. Notes">
        <title>Complete genome sequence of the Sulfodiicoccus acidiphilus strain HS-1T, the first crenarchaeon that lacks polB3, isolated from an acidic hot spring in Ohwaku-dani, Hakone, Japan.</title>
        <authorList>
            <person name="Sakai H.D."/>
            <person name="Kurosawa N."/>
        </authorList>
    </citation>
    <scope>NUCLEOTIDE SEQUENCE</scope>
    <source>
        <strain evidence="2">HS-1</strain>
    </source>
</reference>
<reference evidence="4" key="2">
    <citation type="submission" date="2018-04" db="EMBL/GenBank/DDBJ databases">
        <title>Complete genome sequence of Sulfodiicoccus acidiphilus strain HS-1.</title>
        <authorList>
            <person name="Sakai H.D."/>
            <person name="Kurosawa N."/>
        </authorList>
    </citation>
    <scope>NUCLEOTIDE SEQUENCE [LARGE SCALE GENOMIC DNA]</scope>
    <source>
        <strain evidence="4">HS-1</strain>
    </source>
</reference>
<dbReference type="InterPro" id="IPR009198">
    <property type="entry name" value="UCP014484_TM"/>
</dbReference>
<keyword evidence="1" id="KW-0472">Membrane</keyword>
<gene>
    <name evidence="3" type="ORF">GCM10007116_06660</name>
    <name evidence="2" type="ORF">HS1genome_0328</name>
</gene>
<sequence length="254" mass="29227">MSSYPNPYSPKYLAVSQVLLVVLAIANSFLPKYFFLFYILYLIGTFAFIGIFTYRTNPMIRDRSLMKEVMSSRSLHEEKDVQQLIMNDREYVKELTAQSSKMLKYMLFLLIYTVAVILVYDDVLIKVINSPAFKANDIYRFVIYVIYFEALFGISFIMSRRVFRMGNINKVAPNSYKITEKGVVGNGFPSVTIHGVHLADAEIRVNPENKYVEIVPSDASKKSVPYTVRLYSNDVNKVKELLERVKKISVKKGT</sequence>
<dbReference type="KEGG" id="sacd:HS1genome_0328"/>
<evidence type="ECO:0000313" key="4">
    <source>
        <dbReference type="Proteomes" id="UP000276741"/>
    </source>
</evidence>
<dbReference type="AlphaFoldDB" id="A0A348B187"/>
<keyword evidence="4" id="KW-1185">Reference proteome</keyword>
<keyword evidence="1" id="KW-0812">Transmembrane</keyword>
<evidence type="ECO:0000256" key="1">
    <source>
        <dbReference type="SAM" id="Phobius"/>
    </source>
</evidence>
<evidence type="ECO:0000313" key="3">
    <source>
        <dbReference type="EMBL" id="GGT91611.1"/>
    </source>
</evidence>
<keyword evidence="1" id="KW-1133">Transmembrane helix</keyword>
<feature type="transmembrane region" description="Helical" evidence="1">
    <location>
        <begin position="35"/>
        <end position="54"/>
    </location>
</feature>
<organism evidence="2 4">
    <name type="scientific">Sulfodiicoccus acidiphilus</name>
    <dbReference type="NCBI Taxonomy" id="1670455"/>
    <lineage>
        <taxon>Archaea</taxon>
        <taxon>Thermoproteota</taxon>
        <taxon>Thermoprotei</taxon>
        <taxon>Sulfolobales</taxon>
        <taxon>Sulfolobaceae</taxon>
        <taxon>Sulfodiicoccus</taxon>
    </lineage>
</organism>
<dbReference type="Pfam" id="PF09973">
    <property type="entry name" value="DUF2208"/>
    <property type="match status" value="1"/>
</dbReference>
<dbReference type="OrthoDB" id="33069at2157"/>
<name>A0A348B187_9CREN</name>
<dbReference type="Proteomes" id="UP000276741">
    <property type="component" value="Chromosome"/>
</dbReference>
<feature type="transmembrane region" description="Helical" evidence="1">
    <location>
        <begin position="141"/>
        <end position="158"/>
    </location>
</feature>
<evidence type="ECO:0000313" key="2">
    <source>
        <dbReference type="EMBL" id="BBD71939.1"/>
    </source>
</evidence>
<proteinExistence type="predicted"/>
<dbReference type="Proteomes" id="UP000616143">
    <property type="component" value="Unassembled WGS sequence"/>
</dbReference>
<reference evidence="3" key="1">
    <citation type="journal article" date="2014" name="Int. J. Syst. Evol. Microbiol.">
        <title>Complete genome sequence of Corynebacterium casei LMG S-19264T (=DSM 44701T), isolated from a smear-ripened cheese.</title>
        <authorList>
            <consortium name="US DOE Joint Genome Institute (JGI-PGF)"/>
            <person name="Walter F."/>
            <person name="Albersmeier A."/>
            <person name="Kalinowski J."/>
            <person name="Ruckert C."/>
        </authorList>
    </citation>
    <scope>NUCLEOTIDE SEQUENCE</scope>
    <source>
        <strain evidence="3">JCM 31740</strain>
    </source>
</reference>
<feature type="transmembrane region" description="Helical" evidence="1">
    <location>
        <begin position="103"/>
        <end position="121"/>
    </location>
</feature>
<dbReference type="EMBL" id="AP018553">
    <property type="protein sequence ID" value="BBD71939.1"/>
    <property type="molecule type" value="Genomic_DNA"/>
</dbReference>
<accession>A0A348B187</accession>
<protein>
    <submittedName>
        <fullName evidence="2">Membrane protein</fullName>
    </submittedName>
</protein>
<reference evidence="3" key="4">
    <citation type="submission" date="2020-09" db="EMBL/GenBank/DDBJ databases">
        <authorList>
            <person name="Sun Q."/>
            <person name="Ohkuma M."/>
        </authorList>
    </citation>
    <scope>NUCLEOTIDE SEQUENCE</scope>
    <source>
        <strain evidence="3">JCM 31740</strain>
    </source>
</reference>
<dbReference type="EMBL" id="BMQS01000005">
    <property type="protein sequence ID" value="GGT91611.1"/>
    <property type="molecule type" value="Genomic_DNA"/>
</dbReference>
<dbReference type="RefSeq" id="WP_126449241.1">
    <property type="nucleotide sequence ID" value="NZ_AP018553.1"/>
</dbReference>
<dbReference type="GeneID" id="38665830"/>
<feature type="transmembrane region" description="Helical" evidence="1">
    <location>
        <begin position="12"/>
        <end position="29"/>
    </location>
</feature>